<dbReference type="OrthoDB" id="1470350at2759"/>
<evidence type="ECO:0000256" key="5">
    <source>
        <dbReference type="ARBA" id="ARBA00023002"/>
    </source>
</evidence>
<keyword evidence="3 9" id="KW-0349">Heme</keyword>
<dbReference type="PROSITE" id="PS00086">
    <property type="entry name" value="CYTOCHROME_P450"/>
    <property type="match status" value="1"/>
</dbReference>
<evidence type="ECO:0000256" key="6">
    <source>
        <dbReference type="ARBA" id="ARBA00023004"/>
    </source>
</evidence>
<evidence type="ECO:0000256" key="11">
    <source>
        <dbReference type="SAM" id="Phobius"/>
    </source>
</evidence>
<keyword evidence="8 10" id="KW-0503">Monooxygenase</keyword>
<dbReference type="Gene3D" id="1.10.630.10">
    <property type="entry name" value="Cytochrome P450"/>
    <property type="match status" value="1"/>
</dbReference>
<keyword evidence="11" id="KW-1133">Transmembrane helix</keyword>
<protein>
    <recommendedName>
        <fullName evidence="14">Cytochrome P450 52A12</fullName>
    </recommendedName>
</protein>
<reference evidence="12 13" key="1">
    <citation type="submission" date="2017-11" db="EMBL/GenBank/DDBJ databases">
        <title>Comparative genomics of Botrytis spp.</title>
        <authorList>
            <person name="Valero-Jimenez C.A."/>
            <person name="Tapia P."/>
            <person name="Veloso J."/>
            <person name="Silva-Moreno E."/>
            <person name="Staats M."/>
            <person name="Valdes J.H."/>
            <person name="Van Kan J.A.L."/>
        </authorList>
    </citation>
    <scope>NUCLEOTIDE SEQUENCE [LARGE SCALE GENOMIC DNA]</scope>
    <source>
        <strain evidence="12 13">MUCL2830</strain>
    </source>
</reference>
<dbReference type="STRING" id="38488.A0A4Y8DI08"/>
<feature type="transmembrane region" description="Helical" evidence="11">
    <location>
        <begin position="20"/>
        <end position="38"/>
    </location>
</feature>
<dbReference type="InterPro" id="IPR017972">
    <property type="entry name" value="Cyt_P450_CS"/>
</dbReference>
<evidence type="ECO:0000256" key="1">
    <source>
        <dbReference type="ARBA" id="ARBA00001971"/>
    </source>
</evidence>
<proteinExistence type="inferred from homology"/>
<dbReference type="InterPro" id="IPR001128">
    <property type="entry name" value="Cyt_P450"/>
</dbReference>
<keyword evidence="4 9" id="KW-0479">Metal-binding</keyword>
<keyword evidence="6 9" id="KW-0408">Iron</keyword>
<evidence type="ECO:0000256" key="9">
    <source>
        <dbReference type="PIRSR" id="PIRSR602401-1"/>
    </source>
</evidence>
<gene>
    <name evidence="12" type="ORF">BOTCAL_0014g00140</name>
</gene>
<feature type="binding site" description="axial binding residue" evidence="9">
    <location>
        <position position="484"/>
    </location>
    <ligand>
        <name>heme</name>
        <dbReference type="ChEBI" id="CHEBI:30413"/>
    </ligand>
    <ligandPart>
        <name>Fe</name>
        <dbReference type="ChEBI" id="CHEBI:18248"/>
    </ligandPart>
</feature>
<dbReference type="SUPFAM" id="SSF48264">
    <property type="entry name" value="Cytochrome P450"/>
    <property type="match status" value="1"/>
</dbReference>
<evidence type="ECO:0000256" key="3">
    <source>
        <dbReference type="ARBA" id="ARBA00022617"/>
    </source>
</evidence>
<evidence type="ECO:0000256" key="2">
    <source>
        <dbReference type="ARBA" id="ARBA00010617"/>
    </source>
</evidence>
<organism evidence="12 13">
    <name type="scientific">Botryotinia calthae</name>
    <dbReference type="NCBI Taxonomy" id="38488"/>
    <lineage>
        <taxon>Eukaryota</taxon>
        <taxon>Fungi</taxon>
        <taxon>Dikarya</taxon>
        <taxon>Ascomycota</taxon>
        <taxon>Pezizomycotina</taxon>
        <taxon>Leotiomycetes</taxon>
        <taxon>Helotiales</taxon>
        <taxon>Sclerotiniaceae</taxon>
        <taxon>Botryotinia</taxon>
    </lineage>
</organism>
<dbReference type="CDD" id="cd11063">
    <property type="entry name" value="CYP52"/>
    <property type="match status" value="1"/>
</dbReference>
<keyword evidence="7" id="KW-0843">Virulence</keyword>
<sequence length="540" mass="62051">MLYSLFETVSLLHIGDMTSASIWVAFSFFFYFIANRVYKSHVYSAKLRKFDCQDPVPKETISRWPFGLDIIKPALEADRGKLFPVFLQRNAERFGITTWKYTLMNTSSVFTVDPKNIKAVLATQFEVFDLGPMRIGAFWPMLGKGIFTQDGHGWRVTRDMMRPQFNRDQMSDFEVEETHVQNLMRAIDTRLQGEWTEEIDLQVLFFRLTMDSATEILLGQSADSQLLSLPENQTKAQGIRIDFAAEFDNALSWVSTRGRFADKYWLVTSKGFKNSCNKCNEYVDHFVQLALKRNELAKDQGKDDSAATKKRYIYLDALAKETQDPIELRSQCLHLMLAGRDTTASLLGWLFLLFAQNPNHYQKLRNIIIENFGTYENPSEITFLSLKNCRYLQHCLHEALRLYPLVPINVRQANKDTTLPYGGGKDGNSKVFIPKGSIVEYSVFVMQRRKDLWGDDAEEFRPERWEGRKAGWEFLPFNGGARICIGQQFALNEAGYVTARLLQRFDMVRDMATDPVVKHEVRLTDSSANGVKVKLHASTA</sequence>
<dbReference type="GO" id="GO:0005506">
    <property type="term" value="F:iron ion binding"/>
    <property type="evidence" value="ECO:0007669"/>
    <property type="project" value="InterPro"/>
</dbReference>
<comment type="caution">
    <text evidence="12">The sequence shown here is derived from an EMBL/GenBank/DDBJ whole genome shotgun (WGS) entry which is preliminary data.</text>
</comment>
<dbReference type="InterPro" id="IPR002401">
    <property type="entry name" value="Cyt_P450_E_grp-I"/>
</dbReference>
<dbReference type="GO" id="GO:0020037">
    <property type="term" value="F:heme binding"/>
    <property type="evidence" value="ECO:0007669"/>
    <property type="project" value="InterPro"/>
</dbReference>
<dbReference type="PRINTS" id="PR00463">
    <property type="entry name" value="EP450I"/>
</dbReference>
<evidence type="ECO:0000256" key="7">
    <source>
        <dbReference type="ARBA" id="ARBA00023026"/>
    </source>
</evidence>
<keyword evidence="13" id="KW-1185">Reference proteome</keyword>
<dbReference type="InterPro" id="IPR047146">
    <property type="entry name" value="Cyt_P450_E_CYP52_fungi"/>
</dbReference>
<evidence type="ECO:0000313" key="13">
    <source>
        <dbReference type="Proteomes" id="UP000297299"/>
    </source>
</evidence>
<keyword evidence="11" id="KW-0472">Membrane</keyword>
<dbReference type="EMBL" id="PHWZ01000014">
    <property type="protein sequence ID" value="TEY85285.1"/>
    <property type="molecule type" value="Genomic_DNA"/>
</dbReference>
<keyword evidence="5 10" id="KW-0560">Oxidoreductase</keyword>
<dbReference type="InterPro" id="IPR036396">
    <property type="entry name" value="Cyt_P450_sf"/>
</dbReference>
<evidence type="ECO:0000256" key="10">
    <source>
        <dbReference type="RuleBase" id="RU000461"/>
    </source>
</evidence>
<comment type="similarity">
    <text evidence="2 10">Belongs to the cytochrome P450 family.</text>
</comment>
<dbReference type="PANTHER" id="PTHR24287">
    <property type="entry name" value="P450, PUTATIVE (EUROFUNG)-RELATED"/>
    <property type="match status" value="1"/>
</dbReference>
<keyword evidence="11" id="KW-0812">Transmembrane</keyword>
<accession>A0A4Y8DI08</accession>
<evidence type="ECO:0000256" key="4">
    <source>
        <dbReference type="ARBA" id="ARBA00022723"/>
    </source>
</evidence>
<dbReference type="AlphaFoldDB" id="A0A4Y8DI08"/>
<name>A0A4Y8DI08_9HELO</name>
<dbReference type="Proteomes" id="UP000297299">
    <property type="component" value="Unassembled WGS sequence"/>
</dbReference>
<evidence type="ECO:0000256" key="8">
    <source>
        <dbReference type="ARBA" id="ARBA00023033"/>
    </source>
</evidence>
<comment type="cofactor">
    <cofactor evidence="1 9">
        <name>heme</name>
        <dbReference type="ChEBI" id="CHEBI:30413"/>
    </cofactor>
</comment>
<dbReference type="PRINTS" id="PR00385">
    <property type="entry name" value="P450"/>
</dbReference>
<dbReference type="PANTHER" id="PTHR24287:SF1">
    <property type="entry name" value="P450, PUTATIVE (EUROFUNG)-RELATED"/>
    <property type="match status" value="1"/>
</dbReference>
<dbReference type="Pfam" id="PF00067">
    <property type="entry name" value="p450"/>
    <property type="match status" value="1"/>
</dbReference>
<evidence type="ECO:0008006" key="14">
    <source>
        <dbReference type="Google" id="ProtNLM"/>
    </source>
</evidence>
<evidence type="ECO:0000313" key="12">
    <source>
        <dbReference type="EMBL" id="TEY85285.1"/>
    </source>
</evidence>
<dbReference type="GO" id="GO:0016705">
    <property type="term" value="F:oxidoreductase activity, acting on paired donors, with incorporation or reduction of molecular oxygen"/>
    <property type="evidence" value="ECO:0007669"/>
    <property type="project" value="InterPro"/>
</dbReference>
<dbReference type="GO" id="GO:0004497">
    <property type="term" value="F:monooxygenase activity"/>
    <property type="evidence" value="ECO:0007669"/>
    <property type="project" value="UniProtKB-KW"/>
</dbReference>